<dbReference type="GO" id="GO:0005783">
    <property type="term" value="C:endoplasmic reticulum"/>
    <property type="evidence" value="ECO:0007669"/>
    <property type="project" value="TreeGrafter"/>
</dbReference>
<dbReference type="Gene3D" id="3.40.50.12780">
    <property type="entry name" value="N-terminal domain of ligase-like"/>
    <property type="match status" value="1"/>
</dbReference>
<accession>A0A9P6GZQ8</accession>
<evidence type="ECO:0000256" key="2">
    <source>
        <dbReference type="ARBA" id="ARBA00022840"/>
    </source>
</evidence>
<dbReference type="AlphaFoldDB" id="A0A9P6GZQ8"/>
<comment type="caution">
    <text evidence="4">The sequence shown here is derived from an EMBL/GenBank/DDBJ whole genome shotgun (WGS) entry which is preliminary data.</text>
</comment>
<keyword evidence="4" id="KW-0436">Ligase</keyword>
<dbReference type="Proteomes" id="UP000740883">
    <property type="component" value="Unassembled WGS sequence"/>
</dbReference>
<dbReference type="InterPro" id="IPR042099">
    <property type="entry name" value="ANL_N_sf"/>
</dbReference>
<dbReference type="PANTHER" id="PTHR43272">
    <property type="entry name" value="LONG-CHAIN-FATTY-ACID--COA LIGASE"/>
    <property type="match status" value="1"/>
</dbReference>
<evidence type="ECO:0000256" key="1">
    <source>
        <dbReference type="ARBA" id="ARBA00022741"/>
    </source>
</evidence>
<sequence length="611" mass="69671">MESKRVIKTKDNEYHHINYLEDVNCTTDGSETLLQLFLNSCNVYKTNNYLGTIKNDKLSWQTYEEIEKQVTKLSSFLNKLTKPKETIGIFSVNRYEWLVCEYASYMSGCSNCPLYSTFGPEAISLVLAETEMSICGASAEKALSLYNILKEQKVETFLKHLIVFDYDETLVEKFSELGVAVYFFNAIIENEEINLRPSDLKGDDIATLCYTSGTSGKPKGVILTHRNFICNISAFFRGSNNEMIEISSKEVYLSYLPLAHVMERVCVSVLLSTGGSIGFFRGNPKIIQKDYLIIKPTFIAAVPRVLNLFKEKIEEQLSKRSWFTRFIFNLALKLKIWRQSSGVFENWLLDTLIFNRIRREFGGRIRGILCGSAPLNPNVLTFLEAVLCAQIFQGYGQTETTGATTLKPIDFYEFNNVGIPFPSNKIKLVPVQGYDHDCGEMYVKGCNITKGYFKRPEDTAELFDNDGWLKTGDIVRVEDGVFNIVGRRKEIFKTSFGEYIVPEKIENLFIGGIIQDIFITGGTYSDKLTAIVVCPDTSVDKAHLLEYIEKKGKGFVENKKINKYEIPSYIILLHKGFDTYTGKEFLTPTAKKRRNNIEKYFKEEIVKAQQD</sequence>
<keyword evidence="5" id="KW-1185">Reference proteome</keyword>
<dbReference type="GO" id="GO:0016020">
    <property type="term" value="C:membrane"/>
    <property type="evidence" value="ECO:0007669"/>
    <property type="project" value="TreeGrafter"/>
</dbReference>
<dbReference type="EMBL" id="SBJO01000055">
    <property type="protein sequence ID" value="KAF9763769.1"/>
    <property type="molecule type" value="Genomic_DNA"/>
</dbReference>
<keyword evidence="2" id="KW-0067">ATP-binding</keyword>
<name>A0A9P6GZQ8_9MICR</name>
<dbReference type="InterPro" id="IPR020845">
    <property type="entry name" value="AMP-binding_CS"/>
</dbReference>
<protein>
    <submittedName>
        <fullName evidence="4">Long-chain-fatty-acid--CoA ligase 1</fullName>
    </submittedName>
</protein>
<evidence type="ECO:0000259" key="3">
    <source>
        <dbReference type="Pfam" id="PF00501"/>
    </source>
</evidence>
<dbReference type="OrthoDB" id="1700726at2759"/>
<dbReference type="PANTHER" id="PTHR43272:SF33">
    <property type="entry name" value="AMP-BINDING DOMAIN-CONTAINING PROTEIN-RELATED"/>
    <property type="match status" value="1"/>
</dbReference>
<feature type="domain" description="AMP-dependent synthetase/ligase" evidence="3">
    <location>
        <begin position="57"/>
        <end position="453"/>
    </location>
</feature>
<evidence type="ECO:0000313" key="5">
    <source>
        <dbReference type="Proteomes" id="UP000740883"/>
    </source>
</evidence>
<dbReference type="GO" id="GO:0004467">
    <property type="term" value="F:long-chain fatty acid-CoA ligase activity"/>
    <property type="evidence" value="ECO:0007669"/>
    <property type="project" value="TreeGrafter"/>
</dbReference>
<keyword evidence="1" id="KW-0547">Nucleotide-binding</keyword>
<dbReference type="GO" id="GO:0005524">
    <property type="term" value="F:ATP binding"/>
    <property type="evidence" value="ECO:0007669"/>
    <property type="project" value="UniProtKB-KW"/>
</dbReference>
<dbReference type="SUPFAM" id="SSF56801">
    <property type="entry name" value="Acetyl-CoA synthetase-like"/>
    <property type="match status" value="1"/>
</dbReference>
<gene>
    <name evidence="4" type="primary">Acsl1</name>
    <name evidence="4" type="ORF">NGRA_1067</name>
</gene>
<organism evidence="4 5">
    <name type="scientific">Nosema granulosis</name>
    <dbReference type="NCBI Taxonomy" id="83296"/>
    <lineage>
        <taxon>Eukaryota</taxon>
        <taxon>Fungi</taxon>
        <taxon>Fungi incertae sedis</taxon>
        <taxon>Microsporidia</taxon>
        <taxon>Nosematidae</taxon>
        <taxon>Nosema</taxon>
    </lineage>
</organism>
<reference evidence="4 5" key="1">
    <citation type="journal article" date="2020" name="Genome Biol. Evol.">
        <title>Comparative genomics of strictly vertically transmitted, feminizing microsporidia endosymbionts of amphipod crustaceans.</title>
        <authorList>
            <person name="Cormier A."/>
            <person name="Chebbi M.A."/>
            <person name="Giraud I."/>
            <person name="Wattier R."/>
            <person name="Teixeira M."/>
            <person name="Gilbert C."/>
            <person name="Rigaud T."/>
            <person name="Cordaux R."/>
        </authorList>
    </citation>
    <scope>NUCLEOTIDE SEQUENCE [LARGE SCALE GENOMIC DNA]</scope>
    <source>
        <strain evidence="4 5">Ou3-Ou53</strain>
    </source>
</reference>
<proteinExistence type="predicted"/>
<evidence type="ECO:0000313" key="4">
    <source>
        <dbReference type="EMBL" id="KAF9763769.1"/>
    </source>
</evidence>
<dbReference type="InterPro" id="IPR000873">
    <property type="entry name" value="AMP-dep_synth/lig_dom"/>
</dbReference>
<dbReference type="Pfam" id="PF00501">
    <property type="entry name" value="AMP-binding"/>
    <property type="match status" value="1"/>
</dbReference>
<dbReference type="PROSITE" id="PS00455">
    <property type="entry name" value="AMP_BINDING"/>
    <property type="match status" value="1"/>
</dbReference>